<evidence type="ECO:0000259" key="1">
    <source>
        <dbReference type="Pfam" id="PF05368"/>
    </source>
</evidence>
<dbReference type="InterPro" id="IPR008030">
    <property type="entry name" value="NmrA-like"/>
</dbReference>
<dbReference type="AlphaFoldDB" id="A0A4R5DA09"/>
<dbReference type="Proteomes" id="UP000294739">
    <property type="component" value="Unassembled WGS sequence"/>
</dbReference>
<dbReference type="RefSeq" id="WP_131894725.1">
    <property type="nucleotide sequence ID" value="NZ_SMKZ01000014.1"/>
</dbReference>
<dbReference type="InterPro" id="IPR036291">
    <property type="entry name" value="NAD(P)-bd_dom_sf"/>
</dbReference>
<evidence type="ECO:0000313" key="2">
    <source>
        <dbReference type="EMBL" id="TDE10426.1"/>
    </source>
</evidence>
<organism evidence="2 3">
    <name type="scientific">Jiangella asiatica</name>
    <dbReference type="NCBI Taxonomy" id="2530372"/>
    <lineage>
        <taxon>Bacteria</taxon>
        <taxon>Bacillati</taxon>
        <taxon>Actinomycetota</taxon>
        <taxon>Actinomycetes</taxon>
        <taxon>Jiangellales</taxon>
        <taxon>Jiangellaceae</taxon>
        <taxon>Jiangella</taxon>
    </lineage>
</organism>
<dbReference type="InterPro" id="IPR052718">
    <property type="entry name" value="NmrA-type_oxidoreductase"/>
</dbReference>
<name>A0A4R5DA09_9ACTN</name>
<dbReference type="PANTHER" id="PTHR47129">
    <property type="entry name" value="QUINONE OXIDOREDUCTASE 2"/>
    <property type="match status" value="1"/>
</dbReference>
<keyword evidence="3" id="KW-1185">Reference proteome</keyword>
<dbReference type="OrthoDB" id="5510591at2"/>
<dbReference type="InParanoid" id="A0A4R5DA09"/>
<dbReference type="PANTHER" id="PTHR47129:SF1">
    <property type="entry name" value="NMRA-LIKE DOMAIN-CONTAINING PROTEIN"/>
    <property type="match status" value="1"/>
</dbReference>
<protein>
    <submittedName>
        <fullName evidence="2">NmrA family transcriptional regulator</fullName>
    </submittedName>
</protein>
<dbReference type="EMBL" id="SMKZ01000014">
    <property type="protein sequence ID" value="TDE10426.1"/>
    <property type="molecule type" value="Genomic_DNA"/>
</dbReference>
<sequence>MIVVTGATGRFGSVVTNDVLGRRPADEIAVVARDPAKAAALAERGVDVRPGDYDDPASLEKAFADADTLLFVSASDTTPGVRLRQHRAIVDAAAATGVGHVVYTSAITAEDGQSFLADHTTTERAIRDAGLTHTFLRNTFYTEELLVPETLATAVDSGELTAPAIGHPLVTATIGDLAHAAATVLTGSGHENAVYELRGPGWTYPELADTLSAVTGRPVRHREIADEEAGPMGFILPLLRHDQFGTATPDLELLLGRATTTLEQAVRATLDRRKP</sequence>
<feature type="domain" description="NmrA-like" evidence="1">
    <location>
        <begin position="2"/>
        <end position="225"/>
    </location>
</feature>
<dbReference type="Gene3D" id="3.40.50.720">
    <property type="entry name" value="NAD(P)-binding Rossmann-like Domain"/>
    <property type="match status" value="1"/>
</dbReference>
<gene>
    <name evidence="2" type="ORF">E1269_12105</name>
</gene>
<reference evidence="2 3" key="1">
    <citation type="submission" date="2019-03" db="EMBL/GenBank/DDBJ databases">
        <title>Draft genome sequences of novel Actinobacteria.</title>
        <authorList>
            <person name="Sahin N."/>
            <person name="Ay H."/>
            <person name="Saygin H."/>
        </authorList>
    </citation>
    <scope>NUCLEOTIDE SEQUENCE [LARGE SCALE GENOMIC DNA]</scope>
    <source>
        <strain evidence="2 3">5K138</strain>
    </source>
</reference>
<dbReference type="Pfam" id="PF05368">
    <property type="entry name" value="NmrA"/>
    <property type="match status" value="1"/>
</dbReference>
<dbReference type="Gene3D" id="3.90.25.10">
    <property type="entry name" value="UDP-galactose 4-epimerase, domain 1"/>
    <property type="match status" value="1"/>
</dbReference>
<proteinExistence type="predicted"/>
<comment type="caution">
    <text evidence="2">The sequence shown here is derived from an EMBL/GenBank/DDBJ whole genome shotgun (WGS) entry which is preliminary data.</text>
</comment>
<dbReference type="SUPFAM" id="SSF51735">
    <property type="entry name" value="NAD(P)-binding Rossmann-fold domains"/>
    <property type="match status" value="1"/>
</dbReference>
<evidence type="ECO:0000313" key="3">
    <source>
        <dbReference type="Proteomes" id="UP000294739"/>
    </source>
</evidence>
<accession>A0A4R5DA09</accession>